<dbReference type="InterPro" id="IPR012347">
    <property type="entry name" value="Ferritin-like"/>
</dbReference>
<name>A0A841LEG1_9SPHN</name>
<dbReference type="PANTHER" id="PTHR30565:SF9">
    <property type="entry name" value="PROTEIN YCIF"/>
    <property type="match status" value="1"/>
</dbReference>
<dbReference type="SUPFAM" id="SSF47240">
    <property type="entry name" value="Ferritin-like"/>
    <property type="match status" value="1"/>
</dbReference>
<gene>
    <name evidence="2" type="ORF">FHS79_003635</name>
</gene>
<accession>A0A841LEG1</accession>
<proteinExistence type="predicted"/>
<dbReference type="EMBL" id="JACIIV010000049">
    <property type="protein sequence ID" value="MBB6229433.1"/>
    <property type="molecule type" value="Genomic_DNA"/>
</dbReference>
<dbReference type="InterPro" id="IPR047114">
    <property type="entry name" value="YciF"/>
</dbReference>
<dbReference type="Gene3D" id="1.20.1260.10">
    <property type="match status" value="1"/>
</dbReference>
<dbReference type="InterPro" id="IPR010287">
    <property type="entry name" value="DUF892_YciF-like"/>
</dbReference>
<evidence type="ECO:0000313" key="3">
    <source>
        <dbReference type="Proteomes" id="UP000538147"/>
    </source>
</evidence>
<evidence type="ECO:0000256" key="1">
    <source>
        <dbReference type="SAM" id="MobiDB-lite"/>
    </source>
</evidence>
<dbReference type="Pfam" id="PF05974">
    <property type="entry name" value="DUF892"/>
    <property type="match status" value="1"/>
</dbReference>
<organism evidence="2 3">
    <name type="scientific">Polymorphobacter multimanifer</name>
    <dbReference type="NCBI Taxonomy" id="1070431"/>
    <lineage>
        <taxon>Bacteria</taxon>
        <taxon>Pseudomonadati</taxon>
        <taxon>Pseudomonadota</taxon>
        <taxon>Alphaproteobacteria</taxon>
        <taxon>Sphingomonadales</taxon>
        <taxon>Sphingosinicellaceae</taxon>
        <taxon>Polymorphobacter</taxon>
    </lineage>
</organism>
<dbReference type="AlphaFoldDB" id="A0A841LEG1"/>
<dbReference type="RefSeq" id="WP_184203113.1">
    <property type="nucleotide sequence ID" value="NZ_JACIIV010000049.1"/>
</dbReference>
<comment type="caution">
    <text evidence="2">The sequence shown here is derived from an EMBL/GenBank/DDBJ whole genome shotgun (WGS) entry which is preliminary data.</text>
</comment>
<keyword evidence="3" id="KW-1185">Reference proteome</keyword>
<sequence length="186" mass="20138">MRTLADLYYHMLQDVLHAEKQALKLLPKLARKVSNDELKTMLAHDREAIAARIGAVEEGFEALGKRAKTVPCEAMKGLVDEAEEVLEDADETALDAGVLAAVQAIKHYEITRFGTLSSWAMQTGQNAAQAQFQTCADACRKMDEDLTRLAEADVNVDADAAESENVDTKGGKAVTTKSKVKSSAKA</sequence>
<dbReference type="PANTHER" id="PTHR30565">
    <property type="entry name" value="PROTEIN YCIF"/>
    <property type="match status" value="1"/>
</dbReference>
<evidence type="ECO:0000313" key="2">
    <source>
        <dbReference type="EMBL" id="MBB6229433.1"/>
    </source>
</evidence>
<dbReference type="Proteomes" id="UP000538147">
    <property type="component" value="Unassembled WGS sequence"/>
</dbReference>
<dbReference type="InterPro" id="IPR009078">
    <property type="entry name" value="Ferritin-like_SF"/>
</dbReference>
<reference evidence="2 3" key="1">
    <citation type="submission" date="2020-08" db="EMBL/GenBank/DDBJ databases">
        <title>Genomic Encyclopedia of Type Strains, Phase IV (KMG-IV): sequencing the most valuable type-strain genomes for metagenomic binning, comparative biology and taxonomic classification.</title>
        <authorList>
            <person name="Goeker M."/>
        </authorList>
    </citation>
    <scope>NUCLEOTIDE SEQUENCE [LARGE SCALE GENOMIC DNA]</scope>
    <source>
        <strain evidence="2 3">DSM 102189</strain>
    </source>
</reference>
<protein>
    <submittedName>
        <fullName evidence="2">Ferritin-like metal-binding protein YciE</fullName>
    </submittedName>
</protein>
<feature type="region of interest" description="Disordered" evidence="1">
    <location>
        <begin position="158"/>
        <end position="186"/>
    </location>
</feature>